<dbReference type="InterPro" id="IPR013785">
    <property type="entry name" value="Aldolase_TIM"/>
</dbReference>
<dbReference type="GO" id="GO:0018580">
    <property type="term" value="F:nitronate monooxygenase activity"/>
    <property type="evidence" value="ECO:0007669"/>
    <property type="project" value="InterPro"/>
</dbReference>
<organism evidence="4 5">
    <name type="scientific">Azospirillum thermophilum</name>
    <dbReference type="NCBI Taxonomy" id="2202148"/>
    <lineage>
        <taxon>Bacteria</taxon>
        <taxon>Pseudomonadati</taxon>
        <taxon>Pseudomonadota</taxon>
        <taxon>Alphaproteobacteria</taxon>
        <taxon>Rhodospirillales</taxon>
        <taxon>Azospirillaceae</taxon>
        <taxon>Azospirillum</taxon>
    </lineage>
</organism>
<dbReference type="PANTHER" id="PTHR32332">
    <property type="entry name" value="2-NITROPROPANE DIOXYGENASE"/>
    <property type="match status" value="1"/>
</dbReference>
<keyword evidence="3" id="KW-0560">Oxidoreductase</keyword>
<gene>
    <name evidence="4" type="ORF">DEW08_00340</name>
</gene>
<dbReference type="Pfam" id="PF03060">
    <property type="entry name" value="NMO"/>
    <property type="match status" value="1"/>
</dbReference>
<dbReference type="KEGG" id="azz:DEW08_00340"/>
<sequence>MSGMEFRTRLTDLFGIRLPIVAGGLHWLANADYVAAAGRAGMIGFITAASFPDDAGLRDEIRRCRDLCEGAPFGVNVSMLPKLVQGERTDAIFDLIVREEVRFVETSGRSPEAYIPRLHAAGIKVIHKVPAVRFARKAAAVGADAVTVVGAECGGHPGLDLVGSIVQAVLAARDVPVPVAVGGGIGTGEQLVAALAMGAEGVTIGTRFLVAEEIWAHPDFKRRLIETDETGTELILSSLRNTMRVLRNETSRQVAAIEAAGEGSLETLLPHVSGKLGRVAYETGDTSRGALSVGHSVAFADRIEPLAAIVARLEAEAERAIDRLSAVVRR</sequence>
<name>A0A2S2CK30_9PROT</name>
<proteinExistence type="predicted"/>
<keyword evidence="2" id="KW-0288">FMN</keyword>
<accession>A0A2S2CK30</accession>
<dbReference type="AlphaFoldDB" id="A0A2S2CK30"/>
<dbReference type="Gene3D" id="3.20.20.70">
    <property type="entry name" value="Aldolase class I"/>
    <property type="match status" value="1"/>
</dbReference>
<evidence type="ECO:0000256" key="3">
    <source>
        <dbReference type="ARBA" id="ARBA00023002"/>
    </source>
</evidence>
<dbReference type="OrthoDB" id="9778912at2"/>
<dbReference type="InterPro" id="IPR004136">
    <property type="entry name" value="NMO"/>
</dbReference>
<dbReference type="PANTHER" id="PTHR32332:SF20">
    <property type="entry name" value="2-NITROPROPANE DIOXYGENASE-LIKE PROTEIN"/>
    <property type="match status" value="1"/>
</dbReference>
<keyword evidence="5" id="KW-1185">Reference proteome</keyword>
<dbReference type="SUPFAM" id="SSF51412">
    <property type="entry name" value="Inosine monophosphate dehydrogenase (IMPDH)"/>
    <property type="match status" value="1"/>
</dbReference>
<evidence type="ECO:0000313" key="5">
    <source>
        <dbReference type="Proteomes" id="UP000245629"/>
    </source>
</evidence>
<evidence type="ECO:0000313" key="4">
    <source>
        <dbReference type="EMBL" id="AWK84841.1"/>
    </source>
</evidence>
<dbReference type="GO" id="GO:0051213">
    <property type="term" value="F:dioxygenase activity"/>
    <property type="evidence" value="ECO:0007669"/>
    <property type="project" value="UniProtKB-KW"/>
</dbReference>
<dbReference type="EMBL" id="CP029352">
    <property type="protein sequence ID" value="AWK84841.1"/>
    <property type="molecule type" value="Genomic_DNA"/>
</dbReference>
<dbReference type="Proteomes" id="UP000245629">
    <property type="component" value="Chromosome 1"/>
</dbReference>
<keyword evidence="4" id="KW-0223">Dioxygenase</keyword>
<dbReference type="CDD" id="cd04730">
    <property type="entry name" value="NPD_like"/>
    <property type="match status" value="1"/>
</dbReference>
<protein>
    <submittedName>
        <fullName evidence="4">2-nitropropane dioxygenase</fullName>
    </submittedName>
</protein>
<evidence type="ECO:0000256" key="1">
    <source>
        <dbReference type="ARBA" id="ARBA00022630"/>
    </source>
</evidence>
<keyword evidence="1" id="KW-0285">Flavoprotein</keyword>
<evidence type="ECO:0000256" key="2">
    <source>
        <dbReference type="ARBA" id="ARBA00022643"/>
    </source>
</evidence>
<reference evidence="5" key="1">
    <citation type="submission" date="2018-05" db="EMBL/GenBank/DDBJ databases">
        <title>Azospirillum thermophila sp. nov., a novel isolated from hot spring.</title>
        <authorList>
            <person name="Zhao Z."/>
        </authorList>
    </citation>
    <scope>NUCLEOTIDE SEQUENCE [LARGE SCALE GENOMIC DNA]</scope>
    <source>
        <strain evidence="5">CFH 70021</strain>
    </source>
</reference>